<reference evidence="1 2" key="1">
    <citation type="submission" date="2024-01" db="EMBL/GenBank/DDBJ databases">
        <title>The genomes of 5 underutilized Papilionoideae crops provide insights into root nodulation and disease resistance.</title>
        <authorList>
            <person name="Yuan L."/>
        </authorList>
    </citation>
    <scope>NUCLEOTIDE SEQUENCE [LARGE SCALE GENOMIC DNA]</scope>
    <source>
        <strain evidence="1">LY-2023</strain>
        <tissue evidence="1">Leaf</tissue>
    </source>
</reference>
<dbReference type="EMBL" id="JAYKXN010000002">
    <property type="protein sequence ID" value="KAK7311558.1"/>
    <property type="molecule type" value="Genomic_DNA"/>
</dbReference>
<comment type="caution">
    <text evidence="1">The sequence shown here is derived from an EMBL/GenBank/DDBJ whole genome shotgun (WGS) entry which is preliminary data.</text>
</comment>
<dbReference type="AlphaFoldDB" id="A0AAN9K7A1"/>
<proteinExistence type="predicted"/>
<evidence type="ECO:0000313" key="2">
    <source>
        <dbReference type="Proteomes" id="UP001359559"/>
    </source>
</evidence>
<organism evidence="1 2">
    <name type="scientific">Clitoria ternatea</name>
    <name type="common">Butterfly pea</name>
    <dbReference type="NCBI Taxonomy" id="43366"/>
    <lineage>
        <taxon>Eukaryota</taxon>
        <taxon>Viridiplantae</taxon>
        <taxon>Streptophyta</taxon>
        <taxon>Embryophyta</taxon>
        <taxon>Tracheophyta</taxon>
        <taxon>Spermatophyta</taxon>
        <taxon>Magnoliopsida</taxon>
        <taxon>eudicotyledons</taxon>
        <taxon>Gunneridae</taxon>
        <taxon>Pentapetalae</taxon>
        <taxon>rosids</taxon>
        <taxon>fabids</taxon>
        <taxon>Fabales</taxon>
        <taxon>Fabaceae</taxon>
        <taxon>Papilionoideae</taxon>
        <taxon>50 kb inversion clade</taxon>
        <taxon>NPAAA clade</taxon>
        <taxon>indigoferoid/millettioid clade</taxon>
        <taxon>Phaseoleae</taxon>
        <taxon>Clitoria</taxon>
    </lineage>
</organism>
<accession>A0AAN9K7A1</accession>
<protein>
    <submittedName>
        <fullName evidence="1">Uncharacterized protein</fullName>
    </submittedName>
</protein>
<dbReference type="Proteomes" id="UP001359559">
    <property type="component" value="Unassembled WGS sequence"/>
</dbReference>
<keyword evidence="2" id="KW-1185">Reference proteome</keyword>
<name>A0AAN9K7A1_CLITE</name>
<sequence length="66" mass="7615">MLGKESDWRILSKREAASKIQRAQVDKHFGVKLLSTKSLKLQNRVMDPPFLMQLLSFSLSTLRNNI</sequence>
<evidence type="ECO:0000313" key="1">
    <source>
        <dbReference type="EMBL" id="KAK7311558.1"/>
    </source>
</evidence>
<gene>
    <name evidence="1" type="ORF">RJT34_09789</name>
</gene>